<feature type="domain" description="SLBB" evidence="16">
    <location>
        <begin position="203"/>
        <end position="281"/>
    </location>
</feature>
<keyword evidence="18" id="KW-1185">Reference proteome</keyword>
<accession>A0A103E7F9</accession>
<dbReference type="GO" id="GO:0015159">
    <property type="term" value="F:polysaccharide transmembrane transporter activity"/>
    <property type="evidence" value="ECO:0007669"/>
    <property type="project" value="InterPro"/>
</dbReference>
<sequence length="424" mass="44906">MQSFVLARPRGRFVLCMLSLAFLLAGCGVLAPGMSFVERAPLAAADVPVIELDSRQIDALNDARKPRADGAIAKRADAAERADHDDAGDVAALARASARHAYRIGPADVLSIIVWDHPELVMPNLTYDVGSTAGAQPPSAGMAGQSVPGYLVSADGYIQFPYVKRLEVAGLSEADAQQRLARALQPYIRDAQVSLRVVGFRSKKVYVNGEVRSPGVKPITDVPMTLANALNEASGVLDSGDASHIALTRGGRRYRIDLPRLTESGLDATRIVLQDGDELRVPPARDYSVFVMGEVLKPGPLPLRSDGRLTLSQALGAAQINQVTSDPSRIYLVRQARAAAAVAARAGADAARGHADAGQPGAQARVFHFDARSPQAMALAQRVELEPDDVVFVDAAGVVRWNRVISQLVGGTAAAYNIQRASGG</sequence>
<evidence type="ECO:0000313" key="18">
    <source>
        <dbReference type="Proteomes" id="UP000062788"/>
    </source>
</evidence>
<organism evidence="17 18">
    <name type="scientific">Burkholderia singularis</name>
    <dbReference type="NCBI Taxonomy" id="1503053"/>
    <lineage>
        <taxon>Bacteria</taxon>
        <taxon>Pseudomonadati</taxon>
        <taxon>Pseudomonadota</taxon>
        <taxon>Betaproteobacteria</taxon>
        <taxon>Burkholderiales</taxon>
        <taxon>Burkholderiaceae</taxon>
        <taxon>Burkholderia</taxon>
        <taxon>pseudomallei group</taxon>
    </lineage>
</organism>
<feature type="domain" description="SLBB" evidence="16">
    <location>
        <begin position="289"/>
        <end position="393"/>
    </location>
</feature>
<keyword evidence="5 17" id="KW-0762">Sugar transport</keyword>
<name>A0A103E7F9_9BURK</name>
<comment type="caution">
    <text evidence="17">The sequence shown here is derived from an EMBL/GenBank/DDBJ whole genome shotgun (WGS) entry which is preliminary data.</text>
</comment>
<evidence type="ECO:0000256" key="6">
    <source>
        <dbReference type="ARBA" id="ARBA00022692"/>
    </source>
</evidence>
<dbReference type="PANTHER" id="PTHR33619:SF3">
    <property type="entry name" value="POLYSACCHARIDE EXPORT PROTEIN GFCE-RELATED"/>
    <property type="match status" value="1"/>
</dbReference>
<dbReference type="InterPro" id="IPR003715">
    <property type="entry name" value="Poly_export_N"/>
</dbReference>
<comment type="similarity">
    <text evidence="2">Belongs to the BexD/CtrA/VexA family.</text>
</comment>
<evidence type="ECO:0000256" key="4">
    <source>
        <dbReference type="ARBA" id="ARBA00022452"/>
    </source>
</evidence>
<dbReference type="Proteomes" id="UP000062788">
    <property type="component" value="Unassembled WGS sequence"/>
</dbReference>
<keyword evidence="3" id="KW-0813">Transport</keyword>
<keyword evidence="9" id="KW-0406">Ion transport</keyword>
<evidence type="ECO:0000256" key="8">
    <source>
        <dbReference type="ARBA" id="ARBA00023047"/>
    </source>
</evidence>
<dbReference type="Gene3D" id="3.30.1950.10">
    <property type="entry name" value="wza like domain"/>
    <property type="match status" value="1"/>
</dbReference>
<keyword evidence="4" id="KW-1134">Transmembrane beta strand</keyword>
<reference evidence="17 18" key="1">
    <citation type="submission" date="2015-11" db="EMBL/GenBank/DDBJ databases">
        <title>Expanding the genomic diversity of Burkholderia species for the development of highly accurate diagnostics.</title>
        <authorList>
            <person name="Sahl J."/>
            <person name="Keim P."/>
            <person name="Wagner D."/>
        </authorList>
    </citation>
    <scope>NUCLEOTIDE SEQUENCE [LARGE SCALE GENOMIC DNA]</scope>
    <source>
        <strain evidence="17 18">TSV85</strain>
    </source>
</reference>
<keyword evidence="8" id="KW-0625">Polysaccharide transport</keyword>
<dbReference type="RefSeq" id="WP_059513337.1">
    <property type="nucleotide sequence ID" value="NZ_LOWA01000013.1"/>
</dbReference>
<comment type="subcellular location">
    <subcellularLocation>
        <location evidence="1">Cell outer membrane</location>
        <topology evidence="1">Multi-pass membrane protein</topology>
    </subcellularLocation>
</comment>
<dbReference type="GO" id="GO:0009279">
    <property type="term" value="C:cell outer membrane"/>
    <property type="evidence" value="ECO:0007669"/>
    <property type="project" value="UniProtKB-SubCell"/>
</dbReference>
<evidence type="ECO:0000256" key="3">
    <source>
        <dbReference type="ARBA" id="ARBA00022448"/>
    </source>
</evidence>
<evidence type="ECO:0000259" key="15">
    <source>
        <dbReference type="Pfam" id="PF02563"/>
    </source>
</evidence>
<dbReference type="GO" id="GO:0046930">
    <property type="term" value="C:pore complex"/>
    <property type="evidence" value="ECO:0007669"/>
    <property type="project" value="UniProtKB-KW"/>
</dbReference>
<dbReference type="OrthoDB" id="9815244at2"/>
<dbReference type="EMBL" id="LOWA01000013">
    <property type="protein sequence ID" value="KVE29461.1"/>
    <property type="molecule type" value="Genomic_DNA"/>
</dbReference>
<dbReference type="AlphaFoldDB" id="A0A103E7F9"/>
<dbReference type="InterPro" id="IPR054765">
    <property type="entry name" value="SLBB_dom"/>
</dbReference>
<feature type="domain" description="Polysaccharide export protein N-terminal" evidence="15">
    <location>
        <begin position="98"/>
        <end position="197"/>
    </location>
</feature>
<evidence type="ECO:0000256" key="1">
    <source>
        <dbReference type="ARBA" id="ARBA00004571"/>
    </source>
</evidence>
<evidence type="ECO:0000256" key="14">
    <source>
        <dbReference type="ARBA" id="ARBA00023288"/>
    </source>
</evidence>
<evidence type="ECO:0000259" key="16">
    <source>
        <dbReference type="Pfam" id="PF22461"/>
    </source>
</evidence>
<keyword evidence="10" id="KW-0626">Porin</keyword>
<keyword evidence="14" id="KW-0449">Lipoprotein</keyword>
<dbReference type="GO" id="GO:0015288">
    <property type="term" value="F:porin activity"/>
    <property type="evidence" value="ECO:0007669"/>
    <property type="project" value="UniProtKB-KW"/>
</dbReference>
<dbReference type="Pfam" id="PF02563">
    <property type="entry name" value="Poly_export"/>
    <property type="match status" value="1"/>
</dbReference>
<keyword evidence="12" id="KW-0564">Palmitate</keyword>
<dbReference type="InterPro" id="IPR049712">
    <property type="entry name" value="Poly_export"/>
</dbReference>
<dbReference type="Pfam" id="PF22461">
    <property type="entry name" value="SLBB_2"/>
    <property type="match status" value="2"/>
</dbReference>
<dbReference type="Gene3D" id="3.10.560.10">
    <property type="entry name" value="Outer membrane lipoprotein wza domain like"/>
    <property type="match status" value="2"/>
</dbReference>
<evidence type="ECO:0000256" key="7">
    <source>
        <dbReference type="ARBA" id="ARBA00022729"/>
    </source>
</evidence>
<evidence type="ECO:0000256" key="5">
    <source>
        <dbReference type="ARBA" id="ARBA00022597"/>
    </source>
</evidence>
<evidence type="ECO:0000256" key="10">
    <source>
        <dbReference type="ARBA" id="ARBA00023114"/>
    </source>
</evidence>
<keyword evidence="11" id="KW-0472">Membrane</keyword>
<keyword evidence="6" id="KW-0812">Transmembrane</keyword>
<protein>
    <submittedName>
        <fullName evidence="17">Sugar transporter</fullName>
    </submittedName>
</protein>
<evidence type="ECO:0000256" key="12">
    <source>
        <dbReference type="ARBA" id="ARBA00023139"/>
    </source>
</evidence>
<evidence type="ECO:0000256" key="11">
    <source>
        <dbReference type="ARBA" id="ARBA00023136"/>
    </source>
</evidence>
<evidence type="ECO:0000256" key="9">
    <source>
        <dbReference type="ARBA" id="ARBA00023065"/>
    </source>
</evidence>
<keyword evidence="13" id="KW-0998">Cell outer membrane</keyword>
<evidence type="ECO:0000313" key="17">
    <source>
        <dbReference type="EMBL" id="KVE29461.1"/>
    </source>
</evidence>
<dbReference type="PANTHER" id="PTHR33619">
    <property type="entry name" value="POLYSACCHARIDE EXPORT PROTEIN GFCE-RELATED"/>
    <property type="match status" value="1"/>
</dbReference>
<proteinExistence type="inferred from homology"/>
<evidence type="ECO:0000256" key="13">
    <source>
        <dbReference type="ARBA" id="ARBA00023237"/>
    </source>
</evidence>
<dbReference type="GO" id="GO:0006811">
    <property type="term" value="P:monoatomic ion transport"/>
    <property type="evidence" value="ECO:0007669"/>
    <property type="project" value="UniProtKB-KW"/>
</dbReference>
<keyword evidence="7" id="KW-0732">Signal</keyword>
<gene>
    <name evidence="17" type="ORF">WS67_04550</name>
</gene>
<evidence type="ECO:0000256" key="2">
    <source>
        <dbReference type="ARBA" id="ARBA00009450"/>
    </source>
</evidence>